<dbReference type="InterPro" id="IPR010870">
    <property type="entry name" value="Porin_O/P"/>
</dbReference>
<comment type="caution">
    <text evidence="2">The sequence shown here is derived from an EMBL/GenBank/DDBJ whole genome shotgun (WGS) entry which is preliminary data.</text>
</comment>
<reference evidence="2 3" key="1">
    <citation type="submission" date="2015-05" db="EMBL/GenBank/DDBJ databases">
        <title>Genome sequencing and analysis of members of genus Stenotrophomonas.</title>
        <authorList>
            <person name="Patil P.P."/>
            <person name="Midha S."/>
            <person name="Patil P.B."/>
        </authorList>
    </citation>
    <scope>NUCLEOTIDE SEQUENCE [LARGE SCALE GENOMIC DNA]</scope>
    <source>
        <strain evidence="2 3">DSM 17805</strain>
    </source>
</reference>
<feature type="chain" id="PRO_5006393135" description="Porin" evidence="1">
    <location>
        <begin position="24"/>
        <end position="381"/>
    </location>
</feature>
<dbReference type="STRING" id="266128.ABB25_08250"/>
<dbReference type="Gene3D" id="2.40.160.10">
    <property type="entry name" value="Porin"/>
    <property type="match status" value="1"/>
</dbReference>
<dbReference type="SUPFAM" id="SSF56935">
    <property type="entry name" value="Porins"/>
    <property type="match status" value="1"/>
</dbReference>
<sequence length="381" mass="41001">MNRTTPLYLAVVASLLAVPAAQAAVKIGSVGQTDLSLEGLLQADGNWYSSDQRDLGDDRLRMRRAELVLKGDGPGPLDWTLGWDAKAEKFLDANVRARWQSGDLKHSLRVGQFKQPNSLEELSSTGANDFIAKATATSTYAIGRRLGLGYELGGQRWGISASVFGDELTNGLAEGNGQALRGWWLPNAGAGNTVHLGINHARYDLPADTLRLRARPNADLADVRLIDTGRLPGTDRLATTGVEALWLAGPWKLQAEYFTATGQRQASADFDSHGGYASAVYNLGGHAWSYSGGVPSPPKAGSLAGGLWQLGARYDQLDLDDGAVAGGRQQALTLGVNYWYGAHSKFALNWVKLRSERFDAATGSTLSDDPDILEARIQLHW</sequence>
<evidence type="ECO:0000256" key="1">
    <source>
        <dbReference type="SAM" id="SignalP"/>
    </source>
</evidence>
<accession>A0A0R0BWL8</accession>
<evidence type="ECO:0000313" key="3">
    <source>
        <dbReference type="Proteomes" id="UP000051254"/>
    </source>
</evidence>
<dbReference type="AlphaFoldDB" id="A0A0R0BWL8"/>
<evidence type="ECO:0000313" key="2">
    <source>
        <dbReference type="EMBL" id="KRG57812.1"/>
    </source>
</evidence>
<dbReference type="OrthoDB" id="9807854at2"/>
<protein>
    <recommendedName>
        <fullName evidence="4">Porin</fullName>
    </recommendedName>
</protein>
<dbReference type="PATRIC" id="fig|266128.3.peg.517"/>
<organism evidence="2 3">
    <name type="scientific">Stenotrophomonas koreensis</name>
    <dbReference type="NCBI Taxonomy" id="266128"/>
    <lineage>
        <taxon>Bacteria</taxon>
        <taxon>Pseudomonadati</taxon>
        <taxon>Pseudomonadota</taxon>
        <taxon>Gammaproteobacteria</taxon>
        <taxon>Lysobacterales</taxon>
        <taxon>Lysobacteraceae</taxon>
        <taxon>Stenotrophomonas</taxon>
    </lineage>
</organism>
<dbReference type="EMBL" id="LDJH01000013">
    <property type="protein sequence ID" value="KRG57812.1"/>
    <property type="molecule type" value="Genomic_DNA"/>
</dbReference>
<evidence type="ECO:0008006" key="4">
    <source>
        <dbReference type="Google" id="ProtNLM"/>
    </source>
</evidence>
<dbReference type="InterPro" id="IPR023614">
    <property type="entry name" value="Porin_dom_sf"/>
</dbReference>
<dbReference type="RefSeq" id="WP_057665761.1">
    <property type="nucleotide sequence ID" value="NZ_LDJH01000013.1"/>
</dbReference>
<keyword evidence="3" id="KW-1185">Reference proteome</keyword>
<gene>
    <name evidence="2" type="ORF">ABB25_08250</name>
</gene>
<proteinExistence type="predicted"/>
<dbReference type="Pfam" id="PF07396">
    <property type="entry name" value="Porin_O_P"/>
    <property type="match status" value="1"/>
</dbReference>
<dbReference type="Proteomes" id="UP000051254">
    <property type="component" value="Unassembled WGS sequence"/>
</dbReference>
<name>A0A0R0BWL8_9GAMM</name>
<keyword evidence="1" id="KW-0732">Signal</keyword>
<feature type="signal peptide" evidence="1">
    <location>
        <begin position="1"/>
        <end position="23"/>
    </location>
</feature>